<dbReference type="InterPro" id="IPR050098">
    <property type="entry name" value="TFPI/VKTCI-like"/>
</dbReference>
<feature type="region of interest" description="Disordered" evidence="4">
    <location>
        <begin position="105"/>
        <end position="212"/>
    </location>
</feature>
<evidence type="ECO:0000256" key="1">
    <source>
        <dbReference type="ARBA" id="ARBA00022690"/>
    </source>
</evidence>
<dbReference type="SMART" id="SM00131">
    <property type="entry name" value="KU"/>
    <property type="match status" value="1"/>
</dbReference>
<dbReference type="Proteomes" id="UP001292094">
    <property type="component" value="Unassembled WGS sequence"/>
</dbReference>
<evidence type="ECO:0000256" key="2">
    <source>
        <dbReference type="ARBA" id="ARBA00022900"/>
    </source>
</evidence>
<feature type="domain" description="BPTI/Kunitz inhibitor" evidence="6">
    <location>
        <begin position="215"/>
        <end position="267"/>
    </location>
</feature>
<keyword evidence="3" id="KW-1015">Disulfide bond</keyword>
<dbReference type="InterPro" id="IPR036880">
    <property type="entry name" value="Kunitz_BPTI_sf"/>
</dbReference>
<dbReference type="PANTHER" id="PTHR10083">
    <property type="entry name" value="KUNITZ-TYPE PROTEASE INHIBITOR-RELATED"/>
    <property type="match status" value="1"/>
</dbReference>
<proteinExistence type="predicted"/>
<organism evidence="7 8">
    <name type="scientific">Petrolisthes manimaculis</name>
    <dbReference type="NCBI Taxonomy" id="1843537"/>
    <lineage>
        <taxon>Eukaryota</taxon>
        <taxon>Metazoa</taxon>
        <taxon>Ecdysozoa</taxon>
        <taxon>Arthropoda</taxon>
        <taxon>Crustacea</taxon>
        <taxon>Multicrustacea</taxon>
        <taxon>Malacostraca</taxon>
        <taxon>Eumalacostraca</taxon>
        <taxon>Eucarida</taxon>
        <taxon>Decapoda</taxon>
        <taxon>Pleocyemata</taxon>
        <taxon>Anomura</taxon>
        <taxon>Galatheoidea</taxon>
        <taxon>Porcellanidae</taxon>
        <taxon>Petrolisthes</taxon>
    </lineage>
</organism>
<evidence type="ECO:0000256" key="3">
    <source>
        <dbReference type="ARBA" id="ARBA00023157"/>
    </source>
</evidence>
<evidence type="ECO:0000313" key="7">
    <source>
        <dbReference type="EMBL" id="KAK4289169.1"/>
    </source>
</evidence>
<accession>A0AAE1NHE1</accession>
<evidence type="ECO:0000256" key="5">
    <source>
        <dbReference type="SAM" id="Phobius"/>
    </source>
</evidence>
<keyword evidence="5" id="KW-0472">Membrane</keyword>
<comment type="caution">
    <text evidence="7">The sequence shown here is derived from an EMBL/GenBank/DDBJ whole genome shotgun (WGS) entry which is preliminary data.</text>
</comment>
<dbReference type="EMBL" id="JAWZYT010005961">
    <property type="protein sequence ID" value="KAK4289169.1"/>
    <property type="molecule type" value="Genomic_DNA"/>
</dbReference>
<dbReference type="PANTHER" id="PTHR10083:SF374">
    <property type="entry name" value="BPTI_KUNITZ INHIBITOR DOMAIN-CONTAINING PROTEIN"/>
    <property type="match status" value="1"/>
</dbReference>
<feature type="region of interest" description="Disordered" evidence="4">
    <location>
        <begin position="297"/>
        <end position="337"/>
    </location>
</feature>
<evidence type="ECO:0000313" key="8">
    <source>
        <dbReference type="Proteomes" id="UP001292094"/>
    </source>
</evidence>
<sequence length="367" mass="40181">MKERSRSNEKAMKMEEMTLTIQQQQLSDQQPSLLLYTTEMTMSLIRSGVVLMVVAAMVVVMTTEALPWVIHSNHLQPESTFSYRSMLHKPVIPSPAFIVSVMASEPSRSSGDGVLSPRPLRSTGEGSDSSQRGGQVGSPLPGSPQPSSFQPSRAQSHHLPTPTHAPTTTTTHDLAFAPFPGHETVPAPFPGHDTVPVPASPQPTSTPGKYRDPQCGVMPDPGECRGAFPRYFFNTTTNQCDCFLYGGCPFEGLQSSYKSLDECIGHCSPENTEEGPKCRHIFRDDVKIFDFHVKPQEPVVRPQGGANSGQGPKQPPSSHHQNQPVRPGTVGGVPFPDTSIFSDHELFDMLSRSTKEDTRSQQNFWTV</sequence>
<keyword evidence="8" id="KW-1185">Reference proteome</keyword>
<keyword evidence="5" id="KW-1133">Transmembrane helix</keyword>
<dbReference type="GO" id="GO:0005615">
    <property type="term" value="C:extracellular space"/>
    <property type="evidence" value="ECO:0007669"/>
    <property type="project" value="TreeGrafter"/>
</dbReference>
<protein>
    <recommendedName>
        <fullName evidence="6">BPTI/Kunitz inhibitor domain-containing protein</fullName>
    </recommendedName>
</protein>
<name>A0AAE1NHE1_9EUCA</name>
<keyword evidence="5" id="KW-0812">Transmembrane</keyword>
<keyword evidence="2" id="KW-0722">Serine protease inhibitor</keyword>
<evidence type="ECO:0000256" key="4">
    <source>
        <dbReference type="SAM" id="MobiDB-lite"/>
    </source>
</evidence>
<dbReference type="PROSITE" id="PS50279">
    <property type="entry name" value="BPTI_KUNITZ_2"/>
    <property type="match status" value="1"/>
</dbReference>
<keyword evidence="1" id="KW-0646">Protease inhibitor</keyword>
<feature type="compositionally biased region" description="Low complexity" evidence="4">
    <location>
        <begin position="137"/>
        <end position="172"/>
    </location>
</feature>
<evidence type="ECO:0000259" key="6">
    <source>
        <dbReference type="PROSITE" id="PS50279"/>
    </source>
</evidence>
<gene>
    <name evidence="7" type="ORF">Pmani_037847</name>
</gene>
<reference evidence="7" key="1">
    <citation type="submission" date="2023-11" db="EMBL/GenBank/DDBJ databases">
        <title>Genome assemblies of two species of porcelain crab, Petrolisthes cinctipes and Petrolisthes manimaculis (Anomura: Porcellanidae).</title>
        <authorList>
            <person name="Angst P."/>
        </authorList>
    </citation>
    <scope>NUCLEOTIDE SEQUENCE</scope>
    <source>
        <strain evidence="7">PB745_02</strain>
        <tissue evidence="7">Gill</tissue>
    </source>
</reference>
<dbReference type="CDD" id="cd00109">
    <property type="entry name" value="Kunitz-type"/>
    <property type="match status" value="1"/>
</dbReference>
<feature type="transmembrane region" description="Helical" evidence="5">
    <location>
        <begin position="49"/>
        <end position="70"/>
    </location>
</feature>
<dbReference type="SUPFAM" id="SSF57362">
    <property type="entry name" value="BPTI-like"/>
    <property type="match status" value="1"/>
</dbReference>
<dbReference type="Gene3D" id="4.10.410.10">
    <property type="entry name" value="Pancreatic trypsin inhibitor Kunitz domain"/>
    <property type="match status" value="1"/>
</dbReference>
<dbReference type="GO" id="GO:0004867">
    <property type="term" value="F:serine-type endopeptidase inhibitor activity"/>
    <property type="evidence" value="ECO:0007669"/>
    <property type="project" value="UniProtKB-KW"/>
</dbReference>
<dbReference type="InterPro" id="IPR002223">
    <property type="entry name" value="Kunitz_BPTI"/>
</dbReference>
<dbReference type="Pfam" id="PF00014">
    <property type="entry name" value="Kunitz_BPTI"/>
    <property type="match status" value="1"/>
</dbReference>
<dbReference type="AlphaFoldDB" id="A0AAE1NHE1"/>